<comment type="similarity">
    <text evidence="1">Belongs to the histone deacetylase family.</text>
</comment>
<dbReference type="CDD" id="cd09996">
    <property type="entry name" value="HDAC_classII_1"/>
    <property type="match status" value="1"/>
</dbReference>
<dbReference type="PANTHER" id="PTHR10625">
    <property type="entry name" value="HISTONE DEACETYLASE HDAC1-RELATED"/>
    <property type="match status" value="1"/>
</dbReference>
<name>A0A8J2XJH8_9MICO</name>
<dbReference type="InterPro" id="IPR037138">
    <property type="entry name" value="His_deacetylse_dom_sf"/>
</dbReference>
<dbReference type="Gene3D" id="3.40.800.20">
    <property type="entry name" value="Histone deacetylase domain"/>
    <property type="match status" value="1"/>
</dbReference>
<dbReference type="PANTHER" id="PTHR10625:SF31">
    <property type="entry name" value="HISTONE DEACETYLASE DOMAIN-CONTAINING PROTEIN"/>
    <property type="match status" value="1"/>
</dbReference>
<dbReference type="RefSeq" id="WP_188549364.1">
    <property type="nucleotide sequence ID" value="NZ_BMFY01000002.1"/>
</dbReference>
<dbReference type="SUPFAM" id="SSF52768">
    <property type="entry name" value="Arginase/deacetylase"/>
    <property type="match status" value="1"/>
</dbReference>
<organism evidence="3 4">
    <name type="scientific">Sediminivirga luteola</name>
    <dbReference type="NCBI Taxonomy" id="1774748"/>
    <lineage>
        <taxon>Bacteria</taxon>
        <taxon>Bacillati</taxon>
        <taxon>Actinomycetota</taxon>
        <taxon>Actinomycetes</taxon>
        <taxon>Micrococcales</taxon>
        <taxon>Brevibacteriaceae</taxon>
        <taxon>Sediminivirga</taxon>
    </lineage>
</organism>
<reference evidence="3" key="2">
    <citation type="submission" date="2020-09" db="EMBL/GenBank/DDBJ databases">
        <authorList>
            <person name="Sun Q."/>
            <person name="Zhou Y."/>
        </authorList>
    </citation>
    <scope>NUCLEOTIDE SEQUENCE</scope>
    <source>
        <strain evidence="3">CGMCC 1.12785</strain>
    </source>
</reference>
<dbReference type="InterPro" id="IPR023801">
    <property type="entry name" value="His_deacetylse_dom"/>
</dbReference>
<dbReference type="Pfam" id="PF00850">
    <property type="entry name" value="Hist_deacetyl"/>
    <property type="match status" value="1"/>
</dbReference>
<dbReference type="GO" id="GO:0040029">
    <property type="term" value="P:epigenetic regulation of gene expression"/>
    <property type="evidence" value="ECO:0007669"/>
    <property type="project" value="TreeGrafter"/>
</dbReference>
<feature type="domain" description="Histone deacetylase" evidence="2">
    <location>
        <begin position="43"/>
        <end position="328"/>
    </location>
</feature>
<evidence type="ECO:0000313" key="4">
    <source>
        <dbReference type="Proteomes" id="UP000616114"/>
    </source>
</evidence>
<dbReference type="GO" id="GO:0004407">
    <property type="term" value="F:histone deacetylase activity"/>
    <property type="evidence" value="ECO:0007669"/>
    <property type="project" value="TreeGrafter"/>
</dbReference>
<proteinExistence type="inferred from homology"/>
<keyword evidence="4" id="KW-1185">Reference proteome</keyword>
<dbReference type="InterPro" id="IPR000286">
    <property type="entry name" value="HDACs"/>
</dbReference>
<evidence type="ECO:0000256" key="1">
    <source>
        <dbReference type="ARBA" id="ARBA00005947"/>
    </source>
</evidence>
<comment type="caution">
    <text evidence="3">The sequence shown here is derived from an EMBL/GenBank/DDBJ whole genome shotgun (WGS) entry which is preliminary data.</text>
</comment>
<evidence type="ECO:0000259" key="2">
    <source>
        <dbReference type="Pfam" id="PF00850"/>
    </source>
</evidence>
<dbReference type="GO" id="GO:0005737">
    <property type="term" value="C:cytoplasm"/>
    <property type="evidence" value="ECO:0007669"/>
    <property type="project" value="TreeGrafter"/>
</dbReference>
<dbReference type="InterPro" id="IPR023696">
    <property type="entry name" value="Ureohydrolase_dom_sf"/>
</dbReference>
<dbReference type="Proteomes" id="UP000616114">
    <property type="component" value="Unassembled WGS sequence"/>
</dbReference>
<reference evidence="3" key="1">
    <citation type="journal article" date="2014" name="Int. J. Syst. Evol. Microbiol.">
        <title>Complete genome sequence of Corynebacterium casei LMG S-19264T (=DSM 44701T), isolated from a smear-ripened cheese.</title>
        <authorList>
            <consortium name="US DOE Joint Genome Institute (JGI-PGF)"/>
            <person name="Walter F."/>
            <person name="Albersmeier A."/>
            <person name="Kalinowski J."/>
            <person name="Ruckert C."/>
        </authorList>
    </citation>
    <scope>NUCLEOTIDE SEQUENCE</scope>
    <source>
        <strain evidence="3">CGMCC 1.12785</strain>
    </source>
</reference>
<evidence type="ECO:0000313" key="3">
    <source>
        <dbReference type="EMBL" id="GGA05305.1"/>
    </source>
</evidence>
<dbReference type="EMBL" id="BMFY01000002">
    <property type="protein sequence ID" value="GGA05305.1"/>
    <property type="molecule type" value="Genomic_DNA"/>
</dbReference>
<dbReference type="PRINTS" id="PR01270">
    <property type="entry name" value="HDASUPER"/>
</dbReference>
<protein>
    <submittedName>
        <fullName evidence="3">Class II histone deacetylase</fullName>
    </submittedName>
</protein>
<gene>
    <name evidence="3" type="ORF">GCM10011333_05210</name>
</gene>
<dbReference type="AlphaFoldDB" id="A0A8J2XJH8"/>
<accession>A0A8J2XJH8</accession>
<sequence>MTRPARTGYVWHERFAWHDTSTHVGFLPAGGLLQPHHHYESTESKARMAGLIEVSGASELMTRLPFEPVAEEQITAVHDAQYVARIKRESAERGGDAGDGASPFGPGSYDIARMAAGGTLAALDAVLDGQVQNAYALVRPPGHHAEPQSGMGFCLFSNVGIAIQAARAAGKISRVAIVDIDVHHGNGAQRIFWDDPDVLTVSLHQDRLFPLDSGMREETGGENAPYSSLNVPLPAGSGDGAYELAIAEVAVPAVRAFQPDVVIVSCGFDASMADPLGRMCVTAGGYARMTRQLVDLAEETSGGKLVFSHEGGYSPEYVPFCGLAVVETLAGKEELTPDPFGWAYGAYPVHEVTDAQREAVDAAAAVLAARPW</sequence>